<dbReference type="InterPro" id="IPR019195">
    <property type="entry name" value="ABC_ATPase_put"/>
</dbReference>
<gene>
    <name evidence="4" type="ORF">MUO14_19785</name>
</gene>
<dbReference type="PANTHER" id="PTHR38149">
    <property type="entry name" value="ATPASE"/>
    <property type="match status" value="1"/>
</dbReference>
<dbReference type="InterPro" id="IPR027417">
    <property type="entry name" value="P-loop_NTPase"/>
</dbReference>
<sequence length="568" mass="63070">MKKLKNLLQQIDGKSYKGYKQMQGRYFFPSYELLIDYVQGDPFAAPSKIRVRIPNKTRTIDQEWTSTNKRKVFAEDVMTRKVSNVIQHSNPNVHGSGKSGLVAIDRPGQEILERTAAVFENGYTTVCLTVGLPANGRRINGKQADKLFFQVLPEIIQKSVLSITDKEIDEAVKLADQHEAILDKMKEEGFISFIADGATLPRASGVSDQPMKNAVAFQSPEANRVAIKLPHREEPLTGMAIRKGIALIVGGGYHGKSTLLKAIERGVYPHISGDGREYVVTDPQAVKVRAEDGRQVTNVDISPFIKNLPHGVDTTQFSTENASGSTSQAANVIEAIEAGAQTLLIDEDTSATNFMIRDERMQELVVSEKEPITPFIDKITQMRNELDVSTILVMGGSGDYFHAADEVIMMDQYVPYHVTEQAKQIAAKYPSKRQPLEESFGTLPVRSFESQSIQARKGKKEKVQAKGRTLILMGRTELSLDAVEQLVDPSQTNLIADLLLHLSKRGWLDQNHSVKELLDKIDQQLEGEGLASVAPFKDQHPGELARPRRFEIAAALNRLRTAKVSDLR</sequence>
<dbReference type="Pfam" id="PF09818">
    <property type="entry name" value="ABC_ATPase"/>
    <property type="match status" value="1"/>
</dbReference>
<keyword evidence="5" id="KW-1185">Reference proteome</keyword>
<dbReference type="Proteomes" id="UP000831880">
    <property type="component" value="Chromosome"/>
</dbReference>
<evidence type="ECO:0000259" key="3">
    <source>
        <dbReference type="Pfam" id="PF21117"/>
    </source>
</evidence>
<dbReference type="SUPFAM" id="SSF52540">
    <property type="entry name" value="P-loop containing nucleoside triphosphate hydrolases"/>
    <property type="match status" value="1"/>
</dbReference>
<evidence type="ECO:0000313" key="4">
    <source>
        <dbReference type="EMBL" id="UOQ92643.1"/>
    </source>
</evidence>
<evidence type="ECO:0000313" key="5">
    <source>
        <dbReference type="Proteomes" id="UP000831880"/>
    </source>
</evidence>
<accession>A0ABY4GXJ0</accession>
<reference evidence="4 5" key="1">
    <citation type="submission" date="2022-04" db="EMBL/GenBank/DDBJ databases">
        <title>Halobacillus sp. isolated from saltern.</title>
        <authorList>
            <person name="Won M."/>
            <person name="Lee C.-M."/>
            <person name="Woen H.-Y."/>
            <person name="Kwon S.-W."/>
        </authorList>
    </citation>
    <scope>NUCLEOTIDE SEQUENCE [LARGE SCALE GENOMIC DNA]</scope>
    <source>
        <strain evidence="4 5">SSTM10-2</strain>
    </source>
</reference>
<feature type="domain" description="MRB1590-like C-terminal" evidence="3">
    <location>
        <begin position="462"/>
        <end position="564"/>
    </location>
</feature>
<dbReference type="InterPro" id="IPR046833">
    <property type="entry name" value="ABC_N"/>
</dbReference>
<evidence type="ECO:0000259" key="2">
    <source>
        <dbReference type="Pfam" id="PF20446"/>
    </source>
</evidence>
<evidence type="ECO:0000259" key="1">
    <source>
        <dbReference type="Pfam" id="PF09818"/>
    </source>
</evidence>
<dbReference type="InterPro" id="IPR049069">
    <property type="entry name" value="MRB1590-like_C"/>
</dbReference>
<feature type="domain" description="ATPase of the ABC class C-terminal" evidence="1">
    <location>
        <begin position="166"/>
        <end position="438"/>
    </location>
</feature>
<feature type="domain" description="ATPase of the ABC class N-terminal" evidence="2">
    <location>
        <begin position="1"/>
        <end position="161"/>
    </location>
</feature>
<dbReference type="Pfam" id="PF20446">
    <property type="entry name" value="ABC_N"/>
    <property type="match status" value="1"/>
</dbReference>
<dbReference type="Pfam" id="PF21117">
    <property type="entry name" value="MRB1590_C"/>
    <property type="match status" value="1"/>
</dbReference>
<name>A0ABY4GXJ0_9BACI</name>
<proteinExistence type="predicted"/>
<dbReference type="InterPro" id="IPR046834">
    <property type="entry name" value="ABC_ATPase_C"/>
</dbReference>
<dbReference type="RefSeq" id="WP_244752251.1">
    <property type="nucleotide sequence ID" value="NZ_CP095074.1"/>
</dbReference>
<dbReference type="PANTHER" id="PTHR38149:SF1">
    <property type="entry name" value="ATPASE"/>
    <property type="match status" value="1"/>
</dbReference>
<protein>
    <submittedName>
        <fullName evidence="4">ABC-ATPase domain-containing protein</fullName>
    </submittedName>
</protein>
<dbReference type="EMBL" id="CP095074">
    <property type="protein sequence ID" value="UOQ92643.1"/>
    <property type="molecule type" value="Genomic_DNA"/>
</dbReference>
<organism evidence="4 5">
    <name type="scientific">Halobacillus shinanisalinarum</name>
    <dbReference type="NCBI Taxonomy" id="2932258"/>
    <lineage>
        <taxon>Bacteria</taxon>
        <taxon>Bacillati</taxon>
        <taxon>Bacillota</taxon>
        <taxon>Bacilli</taxon>
        <taxon>Bacillales</taxon>
        <taxon>Bacillaceae</taxon>
        <taxon>Halobacillus</taxon>
    </lineage>
</organism>